<name>A0A7J6MNK4_PERCH</name>
<reference evidence="5 6" key="1">
    <citation type="submission" date="2020-04" db="EMBL/GenBank/DDBJ databases">
        <title>Perkinsus chesapeaki whole genome sequence.</title>
        <authorList>
            <person name="Bogema D.R."/>
        </authorList>
    </citation>
    <scope>NUCLEOTIDE SEQUENCE [LARGE SCALE GENOMIC DNA]</scope>
    <source>
        <strain evidence="5">ATCC PRA-425</strain>
    </source>
</reference>
<protein>
    <submittedName>
        <fullName evidence="5">NineTeen Complex (NTC) component</fullName>
    </submittedName>
</protein>
<dbReference type="GO" id="GO:0000350">
    <property type="term" value="P:generation of catalytic spliceosome for second transesterification step"/>
    <property type="evidence" value="ECO:0007669"/>
    <property type="project" value="InterPro"/>
</dbReference>
<organism evidence="5 6">
    <name type="scientific">Perkinsus chesapeaki</name>
    <name type="common">Clam parasite</name>
    <name type="synonym">Perkinsus andrewsi</name>
    <dbReference type="NCBI Taxonomy" id="330153"/>
    <lineage>
        <taxon>Eukaryota</taxon>
        <taxon>Sar</taxon>
        <taxon>Alveolata</taxon>
        <taxon>Perkinsozoa</taxon>
        <taxon>Perkinsea</taxon>
        <taxon>Perkinsida</taxon>
        <taxon>Perkinsidae</taxon>
        <taxon>Perkinsus</taxon>
    </lineage>
</organism>
<evidence type="ECO:0000256" key="1">
    <source>
        <dbReference type="ARBA" id="ARBA00004123"/>
    </source>
</evidence>
<dbReference type="InterPro" id="IPR029012">
    <property type="entry name" value="Helix_hairpin_bin_sf"/>
</dbReference>
<comment type="subcellular location">
    <subcellularLocation>
        <location evidence="1">Nucleus</location>
    </subcellularLocation>
</comment>
<feature type="compositionally biased region" description="Polar residues" evidence="4">
    <location>
        <begin position="238"/>
        <end position="254"/>
    </location>
</feature>
<evidence type="ECO:0000313" key="6">
    <source>
        <dbReference type="Proteomes" id="UP000591131"/>
    </source>
</evidence>
<gene>
    <name evidence="5" type="primary">ISY1</name>
    <name evidence="5" type="ORF">FOL47_000386</name>
</gene>
<accession>A0A7J6MNK4</accession>
<feature type="region of interest" description="Disordered" evidence="4">
    <location>
        <begin position="204"/>
        <end position="257"/>
    </location>
</feature>
<evidence type="ECO:0000256" key="2">
    <source>
        <dbReference type="ARBA" id="ARBA00007002"/>
    </source>
</evidence>
<keyword evidence="3" id="KW-0539">Nucleus</keyword>
<dbReference type="AlphaFoldDB" id="A0A7J6MNK4"/>
<feature type="region of interest" description="Disordered" evidence="4">
    <location>
        <begin position="281"/>
        <end position="308"/>
    </location>
</feature>
<sequence length="308" mass="34879">MARSEEKAMHLLNRWVDQQRKIESGTLFRRPASSNRPRYASDCTSLKDCVYWRQTLVRDISRNISDIQNASLGEQKIRDINDTINRLLRTKKHWEDQIRALGGPDYTAMRAGAGDAGEGAEIIGGNGYKYFGAAKDLPGVRELFKNQRAMRAAEEAERKKRKTRKELYQDIEPDYFGWRADDDEVQLLEESQRELELQLEAEEEYRRTHSVSPHKRARASSSGSAGSATSATHGGGQPSSPSRRQTTVASTNKSFVAVPSEGEIDKLILAKKKKLLMEQYVSDKDKEQQKETEAMLMPDETSKAPRGR</sequence>
<dbReference type="EMBL" id="JAAPAO010000106">
    <property type="protein sequence ID" value="KAF4672551.1"/>
    <property type="molecule type" value="Genomic_DNA"/>
</dbReference>
<dbReference type="Proteomes" id="UP000591131">
    <property type="component" value="Unassembled WGS sequence"/>
</dbReference>
<dbReference type="InterPro" id="IPR009360">
    <property type="entry name" value="Isy1"/>
</dbReference>
<dbReference type="Pfam" id="PF06246">
    <property type="entry name" value="Isy1"/>
    <property type="match status" value="1"/>
</dbReference>
<dbReference type="PANTHER" id="PTHR13021">
    <property type="entry name" value="PRE-MRNA-SPLICING FACTOR ISY1"/>
    <property type="match status" value="1"/>
</dbReference>
<dbReference type="InterPro" id="IPR037200">
    <property type="entry name" value="Isy1_sf"/>
</dbReference>
<proteinExistence type="inferred from homology"/>
<keyword evidence="6" id="KW-1185">Reference proteome</keyword>
<evidence type="ECO:0000313" key="5">
    <source>
        <dbReference type="EMBL" id="KAF4672551.1"/>
    </source>
</evidence>
<dbReference type="GO" id="GO:0005634">
    <property type="term" value="C:nucleus"/>
    <property type="evidence" value="ECO:0007669"/>
    <property type="project" value="UniProtKB-SubCell"/>
</dbReference>
<dbReference type="FunFam" id="1.10.287.660:FF:000001">
    <property type="entry name" value="pre-mRNA-splicing factor ISY1 homolog"/>
    <property type="match status" value="1"/>
</dbReference>
<feature type="compositionally biased region" description="Basic residues" evidence="4">
    <location>
        <begin position="208"/>
        <end position="218"/>
    </location>
</feature>
<dbReference type="SUPFAM" id="SSF140102">
    <property type="entry name" value="ISY1 domain-like"/>
    <property type="match status" value="1"/>
</dbReference>
<evidence type="ECO:0000256" key="4">
    <source>
        <dbReference type="SAM" id="MobiDB-lite"/>
    </source>
</evidence>
<comment type="similarity">
    <text evidence="2">Belongs to the ISY1 family.</text>
</comment>
<feature type="compositionally biased region" description="Low complexity" evidence="4">
    <location>
        <begin position="219"/>
        <end position="232"/>
    </location>
</feature>
<comment type="caution">
    <text evidence="5">The sequence shown here is derived from an EMBL/GenBank/DDBJ whole genome shotgun (WGS) entry which is preliminary data.</text>
</comment>
<evidence type="ECO:0000256" key="3">
    <source>
        <dbReference type="ARBA" id="ARBA00023242"/>
    </source>
</evidence>
<dbReference type="Gene3D" id="1.10.287.660">
    <property type="entry name" value="Helix hairpin bin"/>
    <property type="match status" value="1"/>
</dbReference>
<feature type="compositionally biased region" description="Basic and acidic residues" evidence="4">
    <location>
        <begin position="281"/>
        <end position="293"/>
    </location>
</feature>
<dbReference type="OrthoDB" id="1739576at2759"/>